<dbReference type="RefSeq" id="WP_077701726.1">
    <property type="nucleotide sequence ID" value="NZ_BITU01000105.1"/>
</dbReference>
<evidence type="ECO:0000313" key="2">
    <source>
        <dbReference type="Proteomes" id="UP000411588"/>
    </source>
</evidence>
<comment type="caution">
    <text evidence="1">The sequence shown here is derived from an EMBL/GenBank/DDBJ whole genome shotgun (WGS) entry which is preliminary data.</text>
</comment>
<name>A0AB74QI28_CLODI</name>
<evidence type="ECO:0000313" key="1">
    <source>
        <dbReference type="EMBL" id="VFD36681.1"/>
    </source>
</evidence>
<organism evidence="1 2">
    <name type="scientific">Clostridioides difficile</name>
    <name type="common">Peptoclostridium difficile</name>
    <dbReference type="NCBI Taxonomy" id="1496"/>
    <lineage>
        <taxon>Bacteria</taxon>
        <taxon>Bacillati</taxon>
        <taxon>Bacillota</taxon>
        <taxon>Clostridia</taxon>
        <taxon>Peptostreptococcales</taxon>
        <taxon>Peptostreptococcaceae</taxon>
        <taxon>Clostridioides</taxon>
    </lineage>
</organism>
<protein>
    <submittedName>
        <fullName evidence="1">DNA-binding protein</fullName>
    </submittedName>
</protein>
<accession>A0AB74QI28</accession>
<reference evidence="1 2" key="1">
    <citation type="submission" date="2019-02" db="EMBL/GenBank/DDBJ databases">
        <authorList>
            <consortium name="Pathogen Informatics"/>
        </authorList>
    </citation>
    <scope>NUCLEOTIDE SEQUENCE [LARGE SCALE GENOMIC DNA]</scope>
    <source>
        <strain evidence="2">clo34</strain>
    </source>
</reference>
<gene>
    <name evidence="1" type="ORF">SAMEA1402399_04103</name>
</gene>
<dbReference type="GO" id="GO:0003677">
    <property type="term" value="F:DNA binding"/>
    <property type="evidence" value="ECO:0007669"/>
    <property type="project" value="UniProtKB-KW"/>
</dbReference>
<proteinExistence type="predicted"/>
<keyword evidence="1" id="KW-0238">DNA-binding</keyword>
<dbReference type="Proteomes" id="UP000411588">
    <property type="component" value="Unassembled WGS sequence"/>
</dbReference>
<sequence length="197" mass="23160">MNKDKFNELDISEQIEYINNQLENNETLTYICKNIGIGRSTVRDRFKKANYSYSKDLNKYIHECITDVLQEPSIKNNRCITTDIQKEKNNISNTNITQSDAVREVINKSDKEIKDNLLDIVSNYDVLKEIIELHKCNTSVIKQQIVIDLEDSDSKLTTLRVNSKELELFNRFCDDNKYFKKIDLISQALKEFREKYS</sequence>
<dbReference type="AlphaFoldDB" id="A0AB74QI28"/>
<dbReference type="EMBL" id="CAADAN010000030">
    <property type="protein sequence ID" value="VFD36681.1"/>
    <property type="molecule type" value="Genomic_DNA"/>
</dbReference>